<dbReference type="Proteomes" id="UP000198367">
    <property type="component" value="Chromosome"/>
</dbReference>
<evidence type="ECO:0000313" key="2">
    <source>
        <dbReference type="Proteomes" id="UP000198367"/>
    </source>
</evidence>
<dbReference type="AlphaFoldDB" id="A0A220UTQ4"/>
<dbReference type="EMBL" id="CP022358">
    <property type="protein sequence ID" value="ASK71073.1"/>
    <property type="molecule type" value="Genomic_DNA"/>
</dbReference>
<organism evidence="1 2">
    <name type="scientific">Shewanella bicestrii</name>
    <dbReference type="NCBI Taxonomy" id="2018305"/>
    <lineage>
        <taxon>Bacteria</taxon>
        <taxon>Pseudomonadati</taxon>
        <taxon>Pseudomonadota</taxon>
        <taxon>Gammaproteobacteria</taxon>
        <taxon>Alteromonadales</taxon>
        <taxon>Shewanellaceae</taxon>
        <taxon>Shewanella</taxon>
    </lineage>
</organism>
<sequence length="80" mass="9824">MEQELLQQFEYETERWIFRAGLQQYSEARRVAQLCPRFAPDDEDEQVDDELRSCYNCQYRRWMMTSFECLMLKNTVLLNN</sequence>
<dbReference type="KEGG" id="sbj:CF168_20530"/>
<keyword evidence="2" id="KW-1185">Reference proteome</keyword>
<evidence type="ECO:0000313" key="1">
    <source>
        <dbReference type="EMBL" id="ASK71073.1"/>
    </source>
</evidence>
<proteinExistence type="predicted"/>
<reference evidence="1 2" key="1">
    <citation type="submission" date="2017-07" db="EMBL/GenBank/DDBJ databases">
        <title>Phenotypical and genomic characterization of a clinical isolate of Shewanella bicestrii sp. nov. producing an extended-spectrum beta-lactamase and a new oxacillinase variant.</title>
        <authorList>
            <person name="Jousset A.B."/>
            <person name="Bonnin R.A."/>
            <person name="Girlich D."/>
            <person name="Dabos L."/>
            <person name="Potron A."/>
            <person name="Dortet L."/>
            <person name="Glaser P."/>
            <person name="Naas T."/>
        </authorList>
    </citation>
    <scope>NUCLEOTIDE SEQUENCE [LARGE SCALE GENOMIC DNA]</scope>
    <source>
        <strain evidence="1 2">JAB-1</strain>
    </source>
</reference>
<protein>
    <submittedName>
        <fullName evidence="1">Uncharacterized protein</fullName>
    </submittedName>
</protein>
<dbReference type="RefSeq" id="WP_089068836.1">
    <property type="nucleotide sequence ID" value="NZ_CP022358.1"/>
</dbReference>
<gene>
    <name evidence="1" type="ORF">CF168_20530</name>
</gene>
<name>A0A220UTQ4_9GAMM</name>
<accession>A0A220UTQ4</accession>